<name>A0A3S4UGU7_9ACTN</name>
<feature type="region of interest" description="Disordered" evidence="1">
    <location>
        <begin position="1"/>
        <end position="53"/>
    </location>
</feature>
<organism evidence="2 3">
    <name type="scientific">Arachnia propionica</name>
    <dbReference type="NCBI Taxonomy" id="1750"/>
    <lineage>
        <taxon>Bacteria</taxon>
        <taxon>Bacillati</taxon>
        <taxon>Actinomycetota</taxon>
        <taxon>Actinomycetes</taxon>
        <taxon>Propionibacteriales</taxon>
        <taxon>Propionibacteriaceae</taxon>
        <taxon>Arachnia</taxon>
    </lineage>
</organism>
<accession>A0A3S4UGU7</accession>
<gene>
    <name evidence="2" type="ORF">NCTC12967_02642</name>
</gene>
<keyword evidence="3" id="KW-1185">Reference proteome</keyword>
<evidence type="ECO:0000313" key="3">
    <source>
        <dbReference type="Proteomes" id="UP000273044"/>
    </source>
</evidence>
<dbReference type="AlphaFoldDB" id="A0A3S4UGU7"/>
<evidence type="ECO:0000313" key="2">
    <source>
        <dbReference type="EMBL" id="VEH71323.1"/>
    </source>
</evidence>
<dbReference type="EMBL" id="LR134406">
    <property type="protein sequence ID" value="VEH71323.1"/>
    <property type="molecule type" value="Genomic_DNA"/>
</dbReference>
<reference evidence="2 3" key="1">
    <citation type="submission" date="2018-12" db="EMBL/GenBank/DDBJ databases">
        <authorList>
            <consortium name="Pathogen Informatics"/>
        </authorList>
    </citation>
    <scope>NUCLEOTIDE SEQUENCE [LARGE SCALE GENOMIC DNA]</scope>
    <source>
        <strain evidence="2 3">NCTC12967</strain>
    </source>
</reference>
<evidence type="ECO:0000256" key="1">
    <source>
        <dbReference type="SAM" id="MobiDB-lite"/>
    </source>
</evidence>
<protein>
    <submittedName>
        <fullName evidence="2">Uncharacterized protein</fullName>
    </submittedName>
</protein>
<proteinExistence type="predicted"/>
<sequence>MAGTMLGNKIRKPGVRKVSMESGLDGRNNGLCDVDKDVTPEVSMESGLDGRNN</sequence>
<dbReference type="Proteomes" id="UP000273044">
    <property type="component" value="Chromosome"/>
</dbReference>